<comment type="similarity">
    <text evidence="1">Belongs to the LytR/CpsA/Psr (LCP) family.</text>
</comment>
<keyword evidence="2" id="KW-1133">Transmembrane helix</keyword>
<organism evidence="4 5">
    <name type="scientific">Clostridium bornimense</name>
    <dbReference type="NCBI Taxonomy" id="1216932"/>
    <lineage>
        <taxon>Bacteria</taxon>
        <taxon>Bacillati</taxon>
        <taxon>Bacillota</taxon>
        <taxon>Clostridia</taxon>
        <taxon>Eubacteriales</taxon>
        <taxon>Clostridiaceae</taxon>
        <taxon>Clostridium</taxon>
    </lineage>
</organism>
<evidence type="ECO:0000313" key="5">
    <source>
        <dbReference type="Proteomes" id="UP000019426"/>
    </source>
</evidence>
<keyword evidence="5" id="KW-1185">Reference proteome</keyword>
<dbReference type="Pfam" id="PF03816">
    <property type="entry name" value="LytR_cpsA_psr"/>
    <property type="match status" value="1"/>
</dbReference>
<dbReference type="STRING" id="1216932.CM240_2044"/>
<sequence length="332" mass="37732">MARSDRYKEKVKKKMSTGKKVAISIGSIVLVMVLLCGGIFAYGYNKFSKMKQVKLSDKAEDIGISKETEDMIKDKNEVRNILITGIDHDEDATDTMMIVTIDNSEQKIKLASIYRDTYIKDTPEGQVPKLNYAHKYGGIQNTVKVINESFKIDIRDYVNVDYEGFFKIVDIVGGVELDVPAEDIYAINNKIDYICSKDFKDVTPSKNYLKKGGKQQLNTIQTMAFLRYRTSSGDYARTDRNREFIDSMLKKLSSAGLNKMLEVYDTVAPYVETTLSMKDLISIGTSVASFGGKEIEQAAFPYDAETIFVDGWNYFGWDEESNIEKIHQFIYE</sequence>
<reference evidence="4 5" key="1">
    <citation type="submission" date="2013-11" db="EMBL/GenBank/DDBJ databases">
        <title>Complete genome sequence of Clostridum sp. M2/40.</title>
        <authorList>
            <person name="Wibberg D."/>
            <person name="Puehler A."/>
            <person name="Schlueter A."/>
        </authorList>
    </citation>
    <scope>NUCLEOTIDE SEQUENCE [LARGE SCALE GENOMIC DNA]</scope>
    <source>
        <strain evidence="5">M2/40</strain>
    </source>
</reference>
<keyword evidence="2" id="KW-0472">Membrane</keyword>
<proteinExistence type="inferred from homology"/>
<dbReference type="RefSeq" id="WP_242838475.1">
    <property type="nucleotide sequence ID" value="NZ_HG917868.1"/>
</dbReference>
<dbReference type="eggNOG" id="COG1316">
    <property type="taxonomic scope" value="Bacteria"/>
</dbReference>
<dbReference type="InterPro" id="IPR050922">
    <property type="entry name" value="LytR/CpsA/Psr_CW_biosynth"/>
</dbReference>
<dbReference type="Gene3D" id="3.40.630.190">
    <property type="entry name" value="LCP protein"/>
    <property type="match status" value="1"/>
</dbReference>
<gene>
    <name evidence="4" type="ORF">CM240_2044</name>
</gene>
<evidence type="ECO:0000313" key="4">
    <source>
        <dbReference type="EMBL" id="CDM69202.1"/>
    </source>
</evidence>
<keyword evidence="2" id="KW-0812">Transmembrane</keyword>
<evidence type="ECO:0000256" key="1">
    <source>
        <dbReference type="ARBA" id="ARBA00006068"/>
    </source>
</evidence>
<dbReference type="NCBIfam" id="TIGR00350">
    <property type="entry name" value="lytR_cpsA_psr"/>
    <property type="match status" value="1"/>
</dbReference>
<dbReference type="PANTHER" id="PTHR33392:SF6">
    <property type="entry name" value="POLYISOPRENYL-TEICHOIC ACID--PEPTIDOGLYCAN TEICHOIC ACID TRANSFERASE TAGU"/>
    <property type="match status" value="1"/>
</dbReference>
<dbReference type="Proteomes" id="UP000019426">
    <property type="component" value="Chromosome M2/40_rep1"/>
</dbReference>
<evidence type="ECO:0000256" key="2">
    <source>
        <dbReference type="SAM" id="Phobius"/>
    </source>
</evidence>
<dbReference type="AlphaFoldDB" id="W6S4D4"/>
<feature type="transmembrane region" description="Helical" evidence="2">
    <location>
        <begin position="21"/>
        <end position="44"/>
    </location>
</feature>
<dbReference type="PANTHER" id="PTHR33392">
    <property type="entry name" value="POLYISOPRENYL-TEICHOIC ACID--PEPTIDOGLYCAN TEICHOIC ACID TRANSFERASE TAGU"/>
    <property type="match status" value="1"/>
</dbReference>
<dbReference type="HOGENOM" id="CLU_016455_1_3_9"/>
<evidence type="ECO:0000259" key="3">
    <source>
        <dbReference type="Pfam" id="PF03816"/>
    </source>
</evidence>
<protein>
    <submittedName>
        <fullName evidence="4">Cell envelope-related transcriptional attenuato</fullName>
    </submittedName>
</protein>
<dbReference type="InterPro" id="IPR004474">
    <property type="entry name" value="LytR_CpsA_psr"/>
</dbReference>
<dbReference type="PATRIC" id="fig|1216932.3.peg.2045"/>
<name>W6S4D4_9CLOT</name>
<dbReference type="KEGG" id="clt:CM240_2044"/>
<accession>W6S4D4</accession>
<feature type="domain" description="Cell envelope-related transcriptional attenuator" evidence="3">
    <location>
        <begin position="93"/>
        <end position="253"/>
    </location>
</feature>
<dbReference type="EMBL" id="HG917868">
    <property type="protein sequence ID" value="CDM69202.1"/>
    <property type="molecule type" value="Genomic_DNA"/>
</dbReference>